<feature type="domain" description="Dihydroneopterin aldolase/epimerase" evidence="7">
    <location>
        <begin position="4"/>
        <end position="115"/>
    </location>
</feature>
<dbReference type="PANTHER" id="PTHR42844:SF1">
    <property type="entry name" value="DIHYDRONEOPTERIN ALDOLASE 1-RELATED"/>
    <property type="match status" value="1"/>
</dbReference>
<dbReference type="EMBL" id="OOGT01000013">
    <property type="protein sequence ID" value="SPL69337.1"/>
    <property type="molecule type" value="Genomic_DNA"/>
</dbReference>
<dbReference type="InterPro" id="IPR006157">
    <property type="entry name" value="FolB_dom"/>
</dbReference>
<proteinExistence type="inferred from homology"/>
<dbReference type="SUPFAM" id="SSF55620">
    <property type="entry name" value="Tetrahydrobiopterin biosynthesis enzymes-like"/>
    <property type="match status" value="1"/>
</dbReference>
<comment type="pathway">
    <text evidence="2 6">Cofactor biosynthesis; tetrahydrofolate biosynthesis; 2-amino-4-hydroxy-6-hydroxymethyl-7,8-dihydropteridine diphosphate from 7,8-dihydroneopterin triphosphate: step 3/4.</text>
</comment>
<comment type="function">
    <text evidence="6">Catalyzes the conversion of 7,8-dihydroneopterin to 6-hydroxymethyl-7,8-dihydropterin.</text>
</comment>
<gene>
    <name evidence="8" type="primary">folB</name>
    <name evidence="8" type="ORF">KPC_0515</name>
</gene>
<evidence type="ECO:0000256" key="3">
    <source>
        <dbReference type="ARBA" id="ARBA00005708"/>
    </source>
</evidence>
<dbReference type="GO" id="GO:0005737">
    <property type="term" value="C:cytoplasm"/>
    <property type="evidence" value="ECO:0007669"/>
    <property type="project" value="TreeGrafter"/>
</dbReference>
<accession>A0A2U3MV70</accession>
<dbReference type="NCBIfam" id="TIGR00525">
    <property type="entry name" value="folB"/>
    <property type="match status" value="1"/>
</dbReference>
<dbReference type="EC" id="4.1.2.25" evidence="6"/>
<dbReference type="InterPro" id="IPR043133">
    <property type="entry name" value="GTP-CH-I_C/QueF"/>
</dbReference>
<evidence type="ECO:0000256" key="1">
    <source>
        <dbReference type="ARBA" id="ARBA00001353"/>
    </source>
</evidence>
<evidence type="ECO:0000256" key="4">
    <source>
        <dbReference type="ARBA" id="ARBA00022909"/>
    </source>
</evidence>
<dbReference type="GO" id="GO:0004150">
    <property type="term" value="F:dihydroneopterin aldolase activity"/>
    <property type="evidence" value="ECO:0007669"/>
    <property type="project" value="UniProtKB-UniRule"/>
</dbReference>
<keyword evidence="9" id="KW-1185">Reference proteome</keyword>
<evidence type="ECO:0000256" key="2">
    <source>
        <dbReference type="ARBA" id="ARBA00005013"/>
    </source>
</evidence>
<dbReference type="GO" id="GO:0046656">
    <property type="term" value="P:folic acid biosynthetic process"/>
    <property type="evidence" value="ECO:0007669"/>
    <property type="project" value="UniProtKB-UniRule"/>
</dbReference>
<evidence type="ECO:0000259" key="7">
    <source>
        <dbReference type="SMART" id="SM00905"/>
    </source>
</evidence>
<dbReference type="InParanoid" id="A0A2U3MV70"/>
<dbReference type="RefSeq" id="WP_121972875.1">
    <property type="nucleotide sequence ID" value="NZ_OOGT01000013.1"/>
</dbReference>
<dbReference type="GO" id="GO:0046654">
    <property type="term" value="P:tetrahydrofolate biosynthetic process"/>
    <property type="evidence" value="ECO:0007669"/>
    <property type="project" value="UniProtKB-UniRule"/>
</dbReference>
<protein>
    <recommendedName>
        <fullName evidence="6">7,8-dihydroneopterin aldolase</fullName>
        <ecNumber evidence="6">4.1.2.25</ecNumber>
    </recommendedName>
</protein>
<dbReference type="OrthoDB" id="9810587at2"/>
<dbReference type="InterPro" id="IPR006156">
    <property type="entry name" value="Dihydroneopterin_aldolase"/>
</dbReference>
<name>A0A2U3MV70_9GAMM</name>
<dbReference type="Pfam" id="PF02152">
    <property type="entry name" value="FolB"/>
    <property type="match status" value="1"/>
</dbReference>
<dbReference type="Proteomes" id="UP000245974">
    <property type="component" value="Unassembled WGS sequence"/>
</dbReference>
<evidence type="ECO:0000313" key="8">
    <source>
        <dbReference type="EMBL" id="SPL69337.1"/>
    </source>
</evidence>
<dbReference type="CDD" id="cd00534">
    <property type="entry name" value="DHNA_DHNTPE"/>
    <property type="match status" value="1"/>
</dbReference>
<keyword evidence="4 6" id="KW-0289">Folate biosynthesis</keyword>
<dbReference type="Gene3D" id="3.30.1130.10">
    <property type="match status" value="1"/>
</dbReference>
<dbReference type="FunCoup" id="A0A2U3MV70">
    <property type="interactions" value="398"/>
</dbReference>
<keyword evidence="5 6" id="KW-0456">Lyase</keyword>
<dbReference type="UniPathway" id="UPA00077">
    <property type="reaction ID" value="UER00154"/>
</dbReference>
<evidence type="ECO:0000313" key="9">
    <source>
        <dbReference type="Proteomes" id="UP000245974"/>
    </source>
</evidence>
<dbReference type="SMART" id="SM00905">
    <property type="entry name" value="FolB"/>
    <property type="match status" value="1"/>
</dbReference>
<reference evidence="9" key="1">
    <citation type="submission" date="2018-03" db="EMBL/GenBank/DDBJ databases">
        <authorList>
            <person name="Blom J."/>
        </authorList>
    </citation>
    <scope>NUCLEOTIDE SEQUENCE [LARGE SCALE GENOMIC DNA]</scope>
    <source>
        <strain evidence="9">KPC-SM-21</strain>
    </source>
</reference>
<dbReference type="PANTHER" id="PTHR42844">
    <property type="entry name" value="DIHYDRONEOPTERIN ALDOLASE 1-RELATED"/>
    <property type="match status" value="1"/>
</dbReference>
<organism evidence="8 9">
    <name type="scientific">Acinetobacter stercoris</name>
    <dbReference type="NCBI Taxonomy" id="2126983"/>
    <lineage>
        <taxon>Bacteria</taxon>
        <taxon>Pseudomonadati</taxon>
        <taxon>Pseudomonadota</taxon>
        <taxon>Gammaproteobacteria</taxon>
        <taxon>Moraxellales</taxon>
        <taxon>Moraxellaceae</taxon>
        <taxon>Acinetobacter</taxon>
    </lineage>
</organism>
<comment type="similarity">
    <text evidence="3 6">Belongs to the DHNA family.</text>
</comment>
<evidence type="ECO:0000256" key="5">
    <source>
        <dbReference type="ARBA" id="ARBA00023239"/>
    </source>
</evidence>
<evidence type="ECO:0000256" key="6">
    <source>
        <dbReference type="RuleBase" id="RU362079"/>
    </source>
</evidence>
<sequence length="126" mass="13983">MDSIIIEGLKVETVVGCFNWERQIKQPLMLDLVISTNLQQAADSDELVDTLNYAEICEISAKVIIDAAPKLIEHAAKLVMDALFTTFEAIESIKITIRKPAIIAEAHSVGIRLERHRNDFCSSSGE</sequence>
<dbReference type="NCBIfam" id="TIGR00526">
    <property type="entry name" value="folB_dom"/>
    <property type="match status" value="1"/>
</dbReference>
<comment type="catalytic activity">
    <reaction evidence="1 6">
        <text>7,8-dihydroneopterin = 6-hydroxymethyl-7,8-dihydropterin + glycolaldehyde</text>
        <dbReference type="Rhea" id="RHEA:10540"/>
        <dbReference type="ChEBI" id="CHEBI:17001"/>
        <dbReference type="ChEBI" id="CHEBI:17071"/>
        <dbReference type="ChEBI" id="CHEBI:44841"/>
        <dbReference type="EC" id="4.1.2.25"/>
    </reaction>
</comment>
<dbReference type="AlphaFoldDB" id="A0A2U3MV70"/>